<feature type="transmembrane region" description="Helical" evidence="5">
    <location>
        <begin position="99"/>
        <end position="116"/>
    </location>
</feature>
<evidence type="ECO:0000313" key="6">
    <source>
        <dbReference type="EMBL" id="OQP64257.1"/>
    </source>
</evidence>
<evidence type="ECO:0000256" key="3">
    <source>
        <dbReference type="ARBA" id="ARBA00022989"/>
    </source>
</evidence>
<comment type="subcellular location">
    <subcellularLocation>
        <location evidence="1">Membrane</location>
        <topology evidence="1">Multi-pass membrane protein</topology>
    </subcellularLocation>
</comment>
<keyword evidence="2 5" id="KW-0812">Transmembrane</keyword>
<protein>
    <recommendedName>
        <fullName evidence="8">DoxX family protein</fullName>
    </recommendedName>
</protein>
<dbReference type="OrthoDB" id="9811373at2"/>
<dbReference type="STRING" id="1703345.A3860_19970"/>
<dbReference type="EMBL" id="LVYD01000042">
    <property type="protein sequence ID" value="OQP64257.1"/>
    <property type="molecule type" value="Genomic_DNA"/>
</dbReference>
<evidence type="ECO:0008006" key="8">
    <source>
        <dbReference type="Google" id="ProtNLM"/>
    </source>
</evidence>
<dbReference type="AlphaFoldDB" id="A0A1V9G109"/>
<dbReference type="InterPro" id="IPR032808">
    <property type="entry name" value="DoxX"/>
</dbReference>
<keyword evidence="3 5" id="KW-1133">Transmembrane helix</keyword>
<evidence type="ECO:0000256" key="1">
    <source>
        <dbReference type="ARBA" id="ARBA00004141"/>
    </source>
</evidence>
<feature type="transmembrane region" description="Helical" evidence="5">
    <location>
        <begin position="46"/>
        <end position="67"/>
    </location>
</feature>
<evidence type="ECO:0000256" key="2">
    <source>
        <dbReference type="ARBA" id="ARBA00022692"/>
    </source>
</evidence>
<keyword evidence="4 5" id="KW-0472">Membrane</keyword>
<evidence type="ECO:0000256" key="5">
    <source>
        <dbReference type="SAM" id="Phobius"/>
    </source>
</evidence>
<name>A0A1V9G109_9BACT</name>
<feature type="transmembrane region" description="Helical" evidence="5">
    <location>
        <begin position="73"/>
        <end position="92"/>
    </location>
</feature>
<dbReference type="GO" id="GO:0016020">
    <property type="term" value="C:membrane"/>
    <property type="evidence" value="ECO:0007669"/>
    <property type="project" value="UniProtKB-SubCell"/>
</dbReference>
<evidence type="ECO:0000256" key="4">
    <source>
        <dbReference type="ARBA" id="ARBA00023136"/>
    </source>
</evidence>
<dbReference type="Proteomes" id="UP000192796">
    <property type="component" value="Unassembled WGS sequence"/>
</dbReference>
<sequence length="128" mass="14175">MNTTHNIGFWIGQVLKVLMLLFLAFDSITKIIKHPQSMEASIKLGIASNLVPALGIMLLIFTILYAIPLTSMVGLILITVYLGGATAIMIQANMQGHPYFFPVFFGIVLWIAQLLITPDIKKLIFSIK</sequence>
<dbReference type="RefSeq" id="WP_081146872.1">
    <property type="nucleotide sequence ID" value="NZ_LVYD01000042.1"/>
</dbReference>
<proteinExistence type="predicted"/>
<accession>A0A1V9G109</accession>
<keyword evidence="7" id="KW-1185">Reference proteome</keyword>
<organism evidence="6 7">
    <name type="scientific">Niastella vici</name>
    <dbReference type="NCBI Taxonomy" id="1703345"/>
    <lineage>
        <taxon>Bacteria</taxon>
        <taxon>Pseudomonadati</taxon>
        <taxon>Bacteroidota</taxon>
        <taxon>Chitinophagia</taxon>
        <taxon>Chitinophagales</taxon>
        <taxon>Chitinophagaceae</taxon>
        <taxon>Niastella</taxon>
    </lineage>
</organism>
<reference evidence="6 7" key="1">
    <citation type="submission" date="2016-03" db="EMBL/GenBank/DDBJ databases">
        <title>Niastella vici sp. nov., isolated from farmland soil.</title>
        <authorList>
            <person name="Chen L."/>
            <person name="Wang D."/>
            <person name="Yang S."/>
            <person name="Wang G."/>
        </authorList>
    </citation>
    <scope>NUCLEOTIDE SEQUENCE [LARGE SCALE GENOMIC DNA]</scope>
    <source>
        <strain evidence="6 7">DJ57</strain>
    </source>
</reference>
<gene>
    <name evidence="6" type="ORF">A3860_19970</name>
</gene>
<evidence type="ECO:0000313" key="7">
    <source>
        <dbReference type="Proteomes" id="UP000192796"/>
    </source>
</evidence>
<comment type="caution">
    <text evidence="6">The sequence shown here is derived from an EMBL/GenBank/DDBJ whole genome shotgun (WGS) entry which is preliminary data.</text>
</comment>
<dbReference type="Pfam" id="PF13564">
    <property type="entry name" value="DoxX_2"/>
    <property type="match status" value="1"/>
</dbReference>
<feature type="transmembrane region" description="Helical" evidence="5">
    <location>
        <begin position="6"/>
        <end position="25"/>
    </location>
</feature>